<organism evidence="1 2">
    <name type="scientific">Acetobacter malorum</name>
    <dbReference type="NCBI Taxonomy" id="178901"/>
    <lineage>
        <taxon>Bacteria</taxon>
        <taxon>Pseudomonadati</taxon>
        <taxon>Pseudomonadota</taxon>
        <taxon>Alphaproteobacteria</taxon>
        <taxon>Acetobacterales</taxon>
        <taxon>Acetobacteraceae</taxon>
        <taxon>Acetobacter</taxon>
    </lineage>
</organism>
<dbReference type="Proteomes" id="UP000242683">
    <property type="component" value="Unassembled WGS sequence"/>
</dbReference>
<reference evidence="2" key="1">
    <citation type="submission" date="2014-06" db="EMBL/GenBank/DDBJ databases">
        <authorList>
            <person name="Winans N.J."/>
            <person name="Newell P.D."/>
            <person name="Douglas A.E."/>
        </authorList>
    </citation>
    <scope>NUCLEOTIDE SEQUENCE [LARGE SCALE GENOMIC DNA]</scope>
    <source>
        <strain evidence="2">DsW_057</strain>
    </source>
</reference>
<name>A0A1Y3G7L6_9PROT</name>
<evidence type="ECO:0000313" key="1">
    <source>
        <dbReference type="EMBL" id="OUJ06670.1"/>
    </source>
</evidence>
<gene>
    <name evidence="1" type="ORF">HK23_14470</name>
</gene>
<dbReference type="AlphaFoldDB" id="A0A1Y3G7L6"/>
<sequence length="105" mass="10391">MTTDVIATNSAAITPLVTAGEGLVTTITGKPLTDNATKITRGIMSVLDGLLPAVAERVSFDLDGVLAGATDALTGINKAVVAAKSPAPSALPIATTETETSQAGV</sequence>
<dbReference type="EMBL" id="JOPG01000009">
    <property type="protein sequence ID" value="OUJ06670.1"/>
    <property type="molecule type" value="Genomic_DNA"/>
</dbReference>
<accession>A0A1Y3G7L6</accession>
<dbReference type="RefSeq" id="WP_086653134.1">
    <property type="nucleotide sequence ID" value="NZ_JOPG01000009.1"/>
</dbReference>
<proteinExistence type="predicted"/>
<comment type="caution">
    <text evidence="1">The sequence shown here is derived from an EMBL/GenBank/DDBJ whole genome shotgun (WGS) entry which is preliminary data.</text>
</comment>
<protein>
    <submittedName>
        <fullName evidence="1">Uncharacterized protein</fullName>
    </submittedName>
</protein>
<evidence type="ECO:0000313" key="2">
    <source>
        <dbReference type="Proteomes" id="UP000242683"/>
    </source>
</evidence>